<evidence type="ECO:0000256" key="3">
    <source>
        <dbReference type="ARBA" id="ARBA00022692"/>
    </source>
</evidence>
<comment type="caution">
    <text evidence="13">The sequence shown here is derived from an EMBL/GenBank/DDBJ whole genome shotgun (WGS) entry which is preliminary data.</text>
</comment>
<dbReference type="InterPro" id="IPR002550">
    <property type="entry name" value="CNNM"/>
</dbReference>
<evidence type="ECO:0000256" key="1">
    <source>
        <dbReference type="ARBA" id="ARBA00004141"/>
    </source>
</evidence>
<dbReference type="PANTHER" id="PTHR22777:SF17">
    <property type="entry name" value="UPF0053 PROTEIN SLL0260"/>
    <property type="match status" value="1"/>
</dbReference>
<dbReference type="GO" id="GO:0005886">
    <property type="term" value="C:plasma membrane"/>
    <property type="evidence" value="ECO:0007669"/>
    <property type="project" value="TreeGrafter"/>
</dbReference>
<evidence type="ECO:0000256" key="9">
    <source>
        <dbReference type="PROSITE-ProRule" id="PRU01193"/>
    </source>
</evidence>
<evidence type="ECO:0000256" key="10">
    <source>
        <dbReference type="SAM" id="Phobius"/>
    </source>
</evidence>
<dbReference type="CDD" id="cd04590">
    <property type="entry name" value="CBS_pair_CorC_HlyC_assoc"/>
    <property type="match status" value="1"/>
</dbReference>
<dbReference type="Proteomes" id="UP000753908">
    <property type="component" value="Unassembled WGS sequence"/>
</dbReference>
<dbReference type="FunFam" id="3.30.465.10:FF:000023">
    <property type="entry name" value="Magnesium and cobalt transporter"/>
    <property type="match status" value="1"/>
</dbReference>
<dbReference type="Gene3D" id="3.30.465.10">
    <property type="match status" value="1"/>
</dbReference>
<comment type="similarity">
    <text evidence="2">Belongs to the UPF0053 family.</text>
</comment>
<name>A0A951PJD6_9CYAN</name>
<accession>A0A951PJD6</accession>
<feature type="domain" description="CBS" evidence="11">
    <location>
        <begin position="222"/>
        <end position="283"/>
    </location>
</feature>
<dbReference type="Gene3D" id="3.10.580.10">
    <property type="entry name" value="CBS-domain"/>
    <property type="match status" value="1"/>
</dbReference>
<evidence type="ECO:0000256" key="7">
    <source>
        <dbReference type="ARBA" id="ARBA00023136"/>
    </source>
</evidence>
<keyword evidence="3 9" id="KW-0812">Transmembrane</keyword>
<dbReference type="Pfam" id="PF03471">
    <property type="entry name" value="CorC_HlyC"/>
    <property type="match status" value="1"/>
</dbReference>
<dbReference type="AlphaFoldDB" id="A0A951PJD6"/>
<dbReference type="Pfam" id="PF00571">
    <property type="entry name" value="CBS"/>
    <property type="match status" value="2"/>
</dbReference>
<dbReference type="InterPro" id="IPR005170">
    <property type="entry name" value="Transptr-assoc_dom"/>
</dbReference>
<proteinExistence type="inferred from homology"/>
<dbReference type="FunFam" id="3.10.580.10:FF:000002">
    <property type="entry name" value="Magnesium/cobalt efflux protein CorC"/>
    <property type="match status" value="1"/>
</dbReference>
<feature type="transmembrane region" description="Helical" evidence="10">
    <location>
        <begin position="60"/>
        <end position="84"/>
    </location>
</feature>
<evidence type="ECO:0000313" key="14">
    <source>
        <dbReference type="Proteomes" id="UP000753908"/>
    </source>
</evidence>
<dbReference type="InterPro" id="IPR000644">
    <property type="entry name" value="CBS_dom"/>
</dbReference>
<dbReference type="EMBL" id="JAHHIF010000010">
    <property type="protein sequence ID" value="MBW4544671.1"/>
    <property type="molecule type" value="Genomic_DNA"/>
</dbReference>
<evidence type="ECO:0000256" key="5">
    <source>
        <dbReference type="ARBA" id="ARBA00022989"/>
    </source>
</evidence>
<dbReference type="SUPFAM" id="SSF56176">
    <property type="entry name" value="FAD-binding/transporter-associated domain-like"/>
    <property type="match status" value="1"/>
</dbReference>
<sequence length="444" mass="49288">MSSIPLEIFFLLLLIILNGVFSMSEMAVVSARKVRLQQLSNQGNIKARNALKLAESPNQFFSTVQIGITLIGTLAGAFGGATLAEKLATQLKLIPIAFLSANSNAIALFIVVLIITYLSLVIGELVPKRLALNNPEQIAVGVASPMRFLAKIAAPAVHLLSYSTDLVLRLLGIGPSREPEVTEEEIKILIEQGTEAGTFEEAEQEMLNRVFRLGDRRVSAMMTPRPDIVWLDLDDPAQTNRQVIIDNTHSQFPVCQGELDNVLGVIHVNDLLSRCLNNQPLDLTSTLRRPLYVPEGTPGLKILELFKQSGTHIAMVVDEYGVLQGLVTLNDILEEIVGDLPSVDQIDEPQAVQRDDGSWLVDGMLPVEEFFELFEIEELPREQRGNYHTMGGFVVTHLGRIPIATDHFEWRGMRFEVMDMDGNRVDKLLIMPIPSKRHKSVNEN</sequence>
<dbReference type="SUPFAM" id="SSF54631">
    <property type="entry name" value="CBS-domain pair"/>
    <property type="match status" value="1"/>
</dbReference>
<dbReference type="PROSITE" id="PS51846">
    <property type="entry name" value="CNNM"/>
    <property type="match status" value="1"/>
</dbReference>
<reference evidence="13" key="1">
    <citation type="submission" date="2021-05" db="EMBL/GenBank/DDBJ databases">
        <authorList>
            <person name="Pietrasiak N."/>
            <person name="Ward R."/>
            <person name="Stajich J.E."/>
            <person name="Kurbessoian T."/>
        </authorList>
    </citation>
    <scope>NUCLEOTIDE SEQUENCE</scope>
    <source>
        <strain evidence="13">CPER-KK1</strain>
    </source>
</reference>
<keyword evidence="6 8" id="KW-0129">CBS domain</keyword>
<dbReference type="PROSITE" id="PS51371">
    <property type="entry name" value="CBS"/>
    <property type="match status" value="2"/>
</dbReference>
<keyword evidence="7 9" id="KW-0472">Membrane</keyword>
<dbReference type="InterPro" id="IPR044751">
    <property type="entry name" value="Ion_transp-like_CBS"/>
</dbReference>
<organism evidence="13 14">
    <name type="scientific">Symplocastrum torsivum CPER-KK1</name>
    <dbReference type="NCBI Taxonomy" id="450513"/>
    <lineage>
        <taxon>Bacteria</taxon>
        <taxon>Bacillati</taxon>
        <taxon>Cyanobacteriota</taxon>
        <taxon>Cyanophyceae</taxon>
        <taxon>Oscillatoriophycideae</taxon>
        <taxon>Oscillatoriales</taxon>
        <taxon>Microcoleaceae</taxon>
        <taxon>Symplocastrum</taxon>
    </lineage>
</organism>
<dbReference type="InterPro" id="IPR016169">
    <property type="entry name" value="FAD-bd_PCMH_sub2"/>
</dbReference>
<comment type="subcellular location">
    <subcellularLocation>
        <location evidence="1">Membrane</location>
        <topology evidence="1">Multi-pass membrane protein</topology>
    </subcellularLocation>
</comment>
<dbReference type="SMART" id="SM01091">
    <property type="entry name" value="CorC_HlyC"/>
    <property type="match status" value="1"/>
</dbReference>
<protein>
    <submittedName>
        <fullName evidence="13">Hemolysin family protein</fullName>
    </submittedName>
</protein>
<dbReference type="SMART" id="SM00116">
    <property type="entry name" value="CBS"/>
    <property type="match status" value="2"/>
</dbReference>
<keyword evidence="4" id="KW-0677">Repeat</keyword>
<dbReference type="InterPro" id="IPR046342">
    <property type="entry name" value="CBS_dom_sf"/>
</dbReference>
<dbReference type="Pfam" id="PF01595">
    <property type="entry name" value="CNNM"/>
    <property type="match status" value="1"/>
</dbReference>
<dbReference type="GO" id="GO:0050660">
    <property type="term" value="F:flavin adenine dinucleotide binding"/>
    <property type="evidence" value="ECO:0007669"/>
    <property type="project" value="InterPro"/>
</dbReference>
<feature type="transmembrane region" description="Helical" evidence="10">
    <location>
        <begin position="96"/>
        <end position="120"/>
    </location>
</feature>
<keyword evidence="5 9" id="KW-1133">Transmembrane helix</keyword>
<evidence type="ECO:0000256" key="2">
    <source>
        <dbReference type="ARBA" id="ARBA00006337"/>
    </source>
</evidence>
<feature type="domain" description="CBS" evidence="11">
    <location>
        <begin position="286"/>
        <end position="342"/>
    </location>
</feature>
<evidence type="ECO:0000313" key="13">
    <source>
        <dbReference type="EMBL" id="MBW4544671.1"/>
    </source>
</evidence>
<dbReference type="InterPro" id="IPR036318">
    <property type="entry name" value="FAD-bd_PCMH-like_sf"/>
</dbReference>
<evidence type="ECO:0000259" key="11">
    <source>
        <dbReference type="PROSITE" id="PS51371"/>
    </source>
</evidence>
<feature type="domain" description="CNNM transmembrane" evidence="12">
    <location>
        <begin position="1"/>
        <end position="203"/>
    </location>
</feature>
<gene>
    <name evidence="13" type="ORF">KME25_09545</name>
</gene>
<evidence type="ECO:0000259" key="12">
    <source>
        <dbReference type="PROSITE" id="PS51846"/>
    </source>
</evidence>
<evidence type="ECO:0000256" key="6">
    <source>
        <dbReference type="ARBA" id="ARBA00023122"/>
    </source>
</evidence>
<evidence type="ECO:0000256" key="4">
    <source>
        <dbReference type="ARBA" id="ARBA00022737"/>
    </source>
</evidence>
<evidence type="ECO:0000256" key="8">
    <source>
        <dbReference type="PROSITE-ProRule" id="PRU00703"/>
    </source>
</evidence>
<reference evidence="13" key="2">
    <citation type="journal article" date="2022" name="Microbiol. Resour. Announc.">
        <title>Metagenome Sequencing to Explore Phylogenomics of Terrestrial Cyanobacteria.</title>
        <authorList>
            <person name="Ward R.D."/>
            <person name="Stajich J.E."/>
            <person name="Johansen J.R."/>
            <person name="Huntemann M."/>
            <person name="Clum A."/>
            <person name="Foster B."/>
            <person name="Foster B."/>
            <person name="Roux S."/>
            <person name="Palaniappan K."/>
            <person name="Varghese N."/>
            <person name="Mukherjee S."/>
            <person name="Reddy T.B.K."/>
            <person name="Daum C."/>
            <person name="Copeland A."/>
            <person name="Chen I.A."/>
            <person name="Ivanova N.N."/>
            <person name="Kyrpides N.C."/>
            <person name="Shapiro N."/>
            <person name="Eloe-Fadrosh E.A."/>
            <person name="Pietrasiak N."/>
        </authorList>
    </citation>
    <scope>NUCLEOTIDE SEQUENCE</scope>
    <source>
        <strain evidence="13">CPER-KK1</strain>
    </source>
</reference>
<dbReference type="PANTHER" id="PTHR22777">
    <property type="entry name" value="HEMOLYSIN-RELATED"/>
    <property type="match status" value="1"/>
</dbReference>